<reference evidence="1 2" key="1">
    <citation type="journal article" date="2022" name="Plant J.">
        <title>Chromosome-level genome of Camellia lanceoleosa provides a valuable resource for understanding genome evolution and self-incompatibility.</title>
        <authorList>
            <person name="Gong W."/>
            <person name="Xiao S."/>
            <person name="Wang L."/>
            <person name="Liao Z."/>
            <person name="Chang Y."/>
            <person name="Mo W."/>
            <person name="Hu G."/>
            <person name="Li W."/>
            <person name="Zhao G."/>
            <person name="Zhu H."/>
            <person name="Hu X."/>
            <person name="Ji K."/>
            <person name="Xiang X."/>
            <person name="Song Q."/>
            <person name="Yuan D."/>
            <person name="Jin S."/>
            <person name="Zhang L."/>
        </authorList>
    </citation>
    <scope>NUCLEOTIDE SEQUENCE [LARGE SCALE GENOMIC DNA]</scope>
    <source>
        <strain evidence="1">SQ_2022a</strain>
    </source>
</reference>
<gene>
    <name evidence="1" type="ORF">LOK49_LG01G00945</name>
</gene>
<evidence type="ECO:0000313" key="1">
    <source>
        <dbReference type="EMBL" id="KAI8032243.1"/>
    </source>
</evidence>
<proteinExistence type="predicted"/>
<dbReference type="Proteomes" id="UP001060215">
    <property type="component" value="Chromosome 1"/>
</dbReference>
<accession>A0ACC0J486</accession>
<keyword evidence="2" id="KW-1185">Reference proteome</keyword>
<evidence type="ECO:0000313" key="2">
    <source>
        <dbReference type="Proteomes" id="UP001060215"/>
    </source>
</evidence>
<dbReference type="EMBL" id="CM045758">
    <property type="protein sequence ID" value="KAI8032243.1"/>
    <property type="molecule type" value="Genomic_DNA"/>
</dbReference>
<sequence>MAKLWAIRYGPHLAWAEGFRFVIIESNSSVAIQSIQCLEKTDPNFNLCHEIRALIARYWCCNLELIWREANICADHLAKLVKQQRISDVVFRVPPTLLLSSFDQDLQGFGSLRNSSL</sequence>
<protein>
    <submittedName>
        <fullName evidence="1">Uncharacterized protein</fullName>
    </submittedName>
</protein>
<comment type="caution">
    <text evidence="1">The sequence shown here is derived from an EMBL/GenBank/DDBJ whole genome shotgun (WGS) entry which is preliminary data.</text>
</comment>
<organism evidence="1 2">
    <name type="scientific">Camellia lanceoleosa</name>
    <dbReference type="NCBI Taxonomy" id="1840588"/>
    <lineage>
        <taxon>Eukaryota</taxon>
        <taxon>Viridiplantae</taxon>
        <taxon>Streptophyta</taxon>
        <taxon>Embryophyta</taxon>
        <taxon>Tracheophyta</taxon>
        <taxon>Spermatophyta</taxon>
        <taxon>Magnoliopsida</taxon>
        <taxon>eudicotyledons</taxon>
        <taxon>Gunneridae</taxon>
        <taxon>Pentapetalae</taxon>
        <taxon>asterids</taxon>
        <taxon>Ericales</taxon>
        <taxon>Theaceae</taxon>
        <taxon>Camellia</taxon>
    </lineage>
</organism>
<name>A0ACC0J486_9ERIC</name>